<evidence type="ECO:0000256" key="6">
    <source>
        <dbReference type="ARBA" id="ARBA00023235"/>
    </source>
</evidence>
<evidence type="ECO:0000259" key="7">
    <source>
        <dbReference type="Pfam" id="PF00697"/>
    </source>
</evidence>
<evidence type="ECO:0000256" key="1">
    <source>
        <dbReference type="ARBA" id="ARBA00004664"/>
    </source>
</evidence>
<dbReference type="InterPro" id="IPR013785">
    <property type="entry name" value="Aldolase_TIM"/>
</dbReference>
<evidence type="ECO:0000256" key="3">
    <source>
        <dbReference type="ARBA" id="ARBA00022605"/>
    </source>
</evidence>
<sequence>MYKPRVKICCISSVEEMKLAVRYGASAIGLVAEMPSGPGVINDKLIEEIALQTPPGISTFLLTSRQSVKEIIVHQKNCKTNTIQIVDHLLDGTHKELKEALPGISIVQVIHVNDESSVEEAIKISDDVDGILLDSGNQKLEVKELGGTGRTHDWRLSKKIVDSVSKPVFLAGGLNPNNVEDAIKTVIPYGLDICSGVRTNGKLDENKLREFFDKVNLTRISE</sequence>
<gene>
    <name evidence="8" type="ORF">ASZ90_004302</name>
</gene>
<dbReference type="Pfam" id="PF00697">
    <property type="entry name" value="PRAI"/>
    <property type="match status" value="1"/>
</dbReference>
<proteinExistence type="inferred from homology"/>
<dbReference type="InterPro" id="IPR011060">
    <property type="entry name" value="RibuloseP-bd_barrel"/>
</dbReference>
<evidence type="ECO:0000256" key="2">
    <source>
        <dbReference type="ARBA" id="ARBA00012572"/>
    </source>
</evidence>
<dbReference type="UniPathway" id="UPA00035">
    <property type="reaction ID" value="UER00042"/>
</dbReference>
<dbReference type="InterPro" id="IPR001240">
    <property type="entry name" value="PRAI_dom"/>
</dbReference>
<dbReference type="AlphaFoldDB" id="A0A0W8FYC2"/>
<dbReference type="EC" id="5.3.1.24" evidence="2"/>
<dbReference type="GO" id="GO:0000162">
    <property type="term" value="P:L-tryptophan biosynthetic process"/>
    <property type="evidence" value="ECO:0007669"/>
    <property type="project" value="UniProtKB-UniPathway"/>
</dbReference>
<dbReference type="PANTHER" id="PTHR42894">
    <property type="entry name" value="N-(5'-PHOSPHORIBOSYL)ANTHRANILATE ISOMERASE"/>
    <property type="match status" value="1"/>
</dbReference>
<dbReference type="PANTHER" id="PTHR42894:SF1">
    <property type="entry name" value="N-(5'-PHOSPHORIBOSYL)ANTHRANILATE ISOMERASE"/>
    <property type="match status" value="1"/>
</dbReference>
<keyword evidence="6 8" id="KW-0413">Isomerase</keyword>
<reference evidence="8" key="1">
    <citation type="journal article" date="2015" name="Proc. Natl. Acad. Sci. U.S.A.">
        <title>Networks of energetic and metabolic interactions define dynamics in microbial communities.</title>
        <authorList>
            <person name="Embree M."/>
            <person name="Liu J.K."/>
            <person name="Al-Bassam M.M."/>
            <person name="Zengler K."/>
        </authorList>
    </citation>
    <scope>NUCLEOTIDE SEQUENCE</scope>
</reference>
<protein>
    <recommendedName>
        <fullName evidence="2">phosphoribosylanthranilate isomerase</fullName>
        <ecNumber evidence="2">5.3.1.24</ecNumber>
    </recommendedName>
</protein>
<comment type="caution">
    <text evidence="8">The sequence shown here is derived from an EMBL/GenBank/DDBJ whole genome shotgun (WGS) entry which is preliminary data.</text>
</comment>
<evidence type="ECO:0000256" key="4">
    <source>
        <dbReference type="ARBA" id="ARBA00022822"/>
    </source>
</evidence>
<keyword evidence="3" id="KW-0028">Amino-acid biosynthesis</keyword>
<keyword evidence="4" id="KW-0822">Tryptophan biosynthesis</keyword>
<accession>A0A0W8FYC2</accession>
<dbReference type="GO" id="GO:0004640">
    <property type="term" value="F:phosphoribosylanthranilate isomerase activity"/>
    <property type="evidence" value="ECO:0007669"/>
    <property type="project" value="UniProtKB-EC"/>
</dbReference>
<organism evidence="8">
    <name type="scientific">hydrocarbon metagenome</name>
    <dbReference type="NCBI Taxonomy" id="938273"/>
    <lineage>
        <taxon>unclassified sequences</taxon>
        <taxon>metagenomes</taxon>
        <taxon>ecological metagenomes</taxon>
    </lineage>
</organism>
<keyword evidence="5" id="KW-0057">Aromatic amino acid biosynthesis</keyword>
<name>A0A0W8FYC2_9ZZZZ</name>
<dbReference type="Gene3D" id="3.20.20.70">
    <property type="entry name" value="Aldolase class I"/>
    <property type="match status" value="1"/>
</dbReference>
<evidence type="ECO:0000313" key="8">
    <source>
        <dbReference type="EMBL" id="KUG25869.1"/>
    </source>
</evidence>
<feature type="domain" description="N-(5'phosphoribosyl) anthranilate isomerase (PRAI)" evidence="7">
    <location>
        <begin position="7"/>
        <end position="213"/>
    </location>
</feature>
<dbReference type="InterPro" id="IPR044643">
    <property type="entry name" value="TrpF_fam"/>
</dbReference>
<dbReference type="HAMAP" id="MF_00135">
    <property type="entry name" value="PRAI"/>
    <property type="match status" value="1"/>
</dbReference>
<dbReference type="SUPFAM" id="SSF51366">
    <property type="entry name" value="Ribulose-phoshate binding barrel"/>
    <property type="match status" value="1"/>
</dbReference>
<comment type="pathway">
    <text evidence="1">Amino-acid biosynthesis; L-tryptophan biosynthesis; L-tryptophan from chorismate: step 3/5.</text>
</comment>
<dbReference type="CDD" id="cd00405">
    <property type="entry name" value="PRAI"/>
    <property type="match status" value="1"/>
</dbReference>
<dbReference type="EMBL" id="LNQE01000586">
    <property type="protein sequence ID" value="KUG25869.1"/>
    <property type="molecule type" value="Genomic_DNA"/>
</dbReference>
<evidence type="ECO:0000256" key="5">
    <source>
        <dbReference type="ARBA" id="ARBA00023141"/>
    </source>
</evidence>